<dbReference type="EMBL" id="HG994367">
    <property type="protein sequence ID" value="CAF1702646.1"/>
    <property type="molecule type" value="Genomic_DNA"/>
</dbReference>
<dbReference type="Proteomes" id="UP001295469">
    <property type="component" value="Chromosome C03"/>
</dbReference>
<accession>A0A816IED2</accession>
<protein>
    <submittedName>
        <fullName evidence="1">(rape) hypothetical protein</fullName>
    </submittedName>
</protein>
<evidence type="ECO:0000313" key="1">
    <source>
        <dbReference type="EMBL" id="CAF1702646.1"/>
    </source>
</evidence>
<reference evidence="1" key="1">
    <citation type="submission" date="2021-01" db="EMBL/GenBank/DDBJ databases">
        <authorList>
            <consortium name="Genoscope - CEA"/>
            <person name="William W."/>
        </authorList>
    </citation>
    <scope>NUCLEOTIDE SEQUENCE</scope>
</reference>
<sequence>GEAEQRERDVDMASPCFFLCCWIGFIHGSALSSTTRSISANTCSLLNESLGGLEFV</sequence>
<organism evidence="1">
    <name type="scientific">Brassica napus</name>
    <name type="common">Rape</name>
    <dbReference type="NCBI Taxonomy" id="3708"/>
    <lineage>
        <taxon>Eukaryota</taxon>
        <taxon>Viridiplantae</taxon>
        <taxon>Streptophyta</taxon>
        <taxon>Embryophyta</taxon>
        <taxon>Tracheophyta</taxon>
        <taxon>Spermatophyta</taxon>
        <taxon>Magnoliopsida</taxon>
        <taxon>eudicotyledons</taxon>
        <taxon>Gunneridae</taxon>
        <taxon>Pentapetalae</taxon>
        <taxon>rosids</taxon>
        <taxon>malvids</taxon>
        <taxon>Brassicales</taxon>
        <taxon>Brassicaceae</taxon>
        <taxon>Brassiceae</taxon>
        <taxon>Brassica</taxon>
    </lineage>
</organism>
<name>A0A816IED2_BRANA</name>
<feature type="non-terminal residue" evidence="1">
    <location>
        <position position="56"/>
    </location>
</feature>
<proteinExistence type="predicted"/>
<gene>
    <name evidence="1" type="ORF">DARMORV10_C03P37100.1</name>
</gene>
<dbReference type="AlphaFoldDB" id="A0A816IED2"/>